<comment type="caution">
    <text evidence="6">The sequence shown here is derived from an EMBL/GenBank/DDBJ whole genome shotgun (WGS) entry which is preliminary data.</text>
</comment>
<dbReference type="GO" id="GO:0016740">
    <property type="term" value="F:transferase activity"/>
    <property type="evidence" value="ECO:0007669"/>
    <property type="project" value="UniProtKB-KW"/>
</dbReference>
<dbReference type="SUPFAM" id="SSF51161">
    <property type="entry name" value="Trimeric LpxA-like enzymes"/>
    <property type="match status" value="1"/>
</dbReference>
<proteinExistence type="predicted"/>
<dbReference type="AlphaFoldDB" id="A0A6G4A2Z6"/>
<evidence type="ECO:0000256" key="2">
    <source>
        <dbReference type="ARBA" id="ARBA00022737"/>
    </source>
</evidence>
<dbReference type="InterPro" id="IPR001451">
    <property type="entry name" value="Hexapep"/>
</dbReference>
<gene>
    <name evidence="6" type="ORF">GK047_22865</name>
</gene>
<dbReference type="EMBL" id="JAAIKC010000011">
    <property type="protein sequence ID" value="NEW08843.1"/>
    <property type="molecule type" value="Genomic_DNA"/>
</dbReference>
<feature type="domain" description="PglD N-terminal" evidence="5">
    <location>
        <begin position="9"/>
        <end position="82"/>
    </location>
</feature>
<keyword evidence="2" id="KW-0677">Repeat</keyword>
<dbReference type="PANTHER" id="PTHR43300:SF7">
    <property type="entry name" value="UDP-N-ACETYLBACILLOSAMINE N-ACETYLTRANSFERASE"/>
    <property type="match status" value="1"/>
</dbReference>
<feature type="active site" description="Proton acceptor" evidence="3">
    <location>
        <position position="138"/>
    </location>
</feature>
<evidence type="ECO:0000259" key="5">
    <source>
        <dbReference type="Pfam" id="PF17836"/>
    </source>
</evidence>
<dbReference type="Gene3D" id="3.40.50.20">
    <property type="match status" value="1"/>
</dbReference>
<dbReference type="InterPro" id="IPR050179">
    <property type="entry name" value="Trans_hexapeptide_repeat"/>
</dbReference>
<dbReference type="Pfam" id="PF00132">
    <property type="entry name" value="Hexapep"/>
    <property type="match status" value="2"/>
</dbReference>
<dbReference type="PANTHER" id="PTHR43300">
    <property type="entry name" value="ACETYLTRANSFERASE"/>
    <property type="match status" value="1"/>
</dbReference>
<name>A0A6G4A2Z6_9BACL</name>
<dbReference type="PROSITE" id="PS00101">
    <property type="entry name" value="HEXAPEP_TRANSFERASES"/>
    <property type="match status" value="1"/>
</dbReference>
<dbReference type="NCBIfam" id="TIGR03570">
    <property type="entry name" value="NeuD_NnaD"/>
    <property type="match status" value="1"/>
</dbReference>
<evidence type="ECO:0000256" key="1">
    <source>
        <dbReference type="ARBA" id="ARBA00022679"/>
    </source>
</evidence>
<dbReference type="Pfam" id="PF17836">
    <property type="entry name" value="PglD_N"/>
    <property type="match status" value="1"/>
</dbReference>
<protein>
    <submittedName>
        <fullName evidence="6">Acetyltransferase</fullName>
    </submittedName>
</protein>
<sequence length="208" mass="22013">MSSLTNKPVILIGNGGHAAVLTDILLQQHRSIIGFTAPEDQENRFGLPYLGNDDAINSFNNAHIELVLCLGTIGARAKIFQQFKEKDYTFSSVIHQSSVTSPYSTLGEGIQVMANTVIETFVIVADNTIINTSASINHDCRIGRHCHIAPGATLSGNVTVGDFTHIGAGSTVIQNVQIGSQVLIGAGSLVLKTLKDGSKAFGVPAKEV</sequence>
<dbReference type="RefSeq" id="WP_163952119.1">
    <property type="nucleotide sequence ID" value="NZ_JAAIKC010000011.1"/>
</dbReference>
<feature type="site" description="Increases basicity of active site His" evidence="3">
    <location>
        <position position="139"/>
    </location>
</feature>
<keyword evidence="1 6" id="KW-0808">Transferase</keyword>
<evidence type="ECO:0000313" key="6">
    <source>
        <dbReference type="EMBL" id="NEW08843.1"/>
    </source>
</evidence>
<dbReference type="CDD" id="cd03360">
    <property type="entry name" value="LbH_AT_putative"/>
    <property type="match status" value="1"/>
</dbReference>
<feature type="binding site" evidence="4">
    <location>
        <position position="147"/>
    </location>
    <ligand>
        <name>acetyl-CoA</name>
        <dbReference type="ChEBI" id="CHEBI:57288"/>
    </ligand>
</feature>
<dbReference type="InterPro" id="IPR011004">
    <property type="entry name" value="Trimer_LpxA-like_sf"/>
</dbReference>
<feature type="binding site" evidence="4">
    <location>
        <position position="71"/>
    </location>
    <ligand>
        <name>substrate</name>
    </ligand>
</feature>
<evidence type="ECO:0000256" key="4">
    <source>
        <dbReference type="PIRSR" id="PIRSR620019-2"/>
    </source>
</evidence>
<organism evidence="6">
    <name type="scientific">Paenibacillus sp. SYP-B3998</name>
    <dbReference type="NCBI Taxonomy" id="2678564"/>
    <lineage>
        <taxon>Bacteria</taxon>
        <taxon>Bacillati</taxon>
        <taxon>Bacillota</taxon>
        <taxon>Bacilli</taxon>
        <taxon>Bacillales</taxon>
        <taxon>Paenibacillaceae</taxon>
        <taxon>Paenibacillus</taxon>
    </lineage>
</organism>
<dbReference type="InterPro" id="IPR041561">
    <property type="entry name" value="PglD_N"/>
</dbReference>
<dbReference type="InterPro" id="IPR020019">
    <property type="entry name" value="AcTrfase_PglD-like"/>
</dbReference>
<dbReference type="Gene3D" id="2.160.10.10">
    <property type="entry name" value="Hexapeptide repeat proteins"/>
    <property type="match status" value="1"/>
</dbReference>
<reference evidence="6" key="1">
    <citation type="submission" date="2020-02" db="EMBL/GenBank/DDBJ databases">
        <authorList>
            <person name="Shen X.-R."/>
            <person name="Zhang Y.-X."/>
        </authorList>
    </citation>
    <scope>NUCLEOTIDE SEQUENCE</scope>
    <source>
        <strain evidence="6">SYP-B3998</strain>
    </source>
</reference>
<accession>A0A6G4A2Z6</accession>
<evidence type="ECO:0000256" key="3">
    <source>
        <dbReference type="PIRSR" id="PIRSR620019-1"/>
    </source>
</evidence>
<dbReference type="InterPro" id="IPR018357">
    <property type="entry name" value="Hexapep_transf_CS"/>
</dbReference>